<sequence length="68" mass="8418">MEKVFFEIYGVDTAHGFLHEQRYWLTPEPIPIPVLGKGLNDIFNFYLEQIRQSFERYRKYYIDRMKLR</sequence>
<dbReference type="EMBL" id="JAFGDB010000002">
    <property type="protein sequence ID" value="MBN2066856.1"/>
    <property type="molecule type" value="Genomic_DNA"/>
</dbReference>
<evidence type="ECO:0000313" key="1">
    <source>
        <dbReference type="EMBL" id="MBN2066856.1"/>
    </source>
</evidence>
<comment type="caution">
    <text evidence="1">The sequence shown here is derived from an EMBL/GenBank/DDBJ whole genome shotgun (WGS) entry which is preliminary data.</text>
</comment>
<dbReference type="Proteomes" id="UP000809243">
    <property type="component" value="Unassembled WGS sequence"/>
</dbReference>
<proteinExistence type="predicted"/>
<protein>
    <submittedName>
        <fullName evidence="1">Uncharacterized protein</fullName>
    </submittedName>
</protein>
<gene>
    <name evidence="1" type="ORF">JW744_00120</name>
</gene>
<name>A0A939C448_9ARCH</name>
<reference evidence="1" key="1">
    <citation type="submission" date="2021-01" db="EMBL/GenBank/DDBJ databases">
        <title>Active Sulfur Cycling in an Early Earth Analoge.</title>
        <authorList>
            <person name="Hahn C.R."/>
            <person name="Youssef N.H."/>
            <person name="Elshahed M."/>
        </authorList>
    </citation>
    <scope>NUCLEOTIDE SEQUENCE</scope>
    <source>
        <strain evidence="1">Zod_Metabat.1151</strain>
    </source>
</reference>
<organism evidence="1 2">
    <name type="scientific">Candidatus Iainarchaeum sp</name>
    <dbReference type="NCBI Taxonomy" id="3101447"/>
    <lineage>
        <taxon>Archaea</taxon>
        <taxon>Candidatus Iainarchaeota</taxon>
        <taxon>Candidatus Iainarchaeia</taxon>
        <taxon>Candidatus Iainarchaeales</taxon>
        <taxon>Candidatus Iainarchaeaceae</taxon>
        <taxon>Candidatus Iainarchaeum</taxon>
    </lineage>
</organism>
<evidence type="ECO:0000313" key="2">
    <source>
        <dbReference type="Proteomes" id="UP000809243"/>
    </source>
</evidence>
<accession>A0A939C448</accession>
<dbReference type="AlphaFoldDB" id="A0A939C448"/>